<dbReference type="OrthoDB" id="6154284at2759"/>
<proteinExistence type="predicted"/>
<reference evidence="2" key="1">
    <citation type="journal article" date="2010" name="Science">
        <title>Plasticity of animal genome architecture unmasked by rapid evolution of a pelagic tunicate.</title>
        <authorList>
            <person name="Denoeud F."/>
            <person name="Henriet S."/>
            <person name="Mungpakdee S."/>
            <person name="Aury J.M."/>
            <person name="Da Silva C."/>
            <person name="Brinkmann H."/>
            <person name="Mikhaleva J."/>
            <person name="Olsen L.C."/>
            <person name="Jubin C."/>
            <person name="Canestro C."/>
            <person name="Bouquet J.M."/>
            <person name="Danks G."/>
            <person name="Poulain J."/>
            <person name="Campsteijn C."/>
            <person name="Adamski M."/>
            <person name="Cross I."/>
            <person name="Yadetie F."/>
            <person name="Muffato M."/>
            <person name="Louis A."/>
            <person name="Butcher S."/>
            <person name="Tsagkogeorga G."/>
            <person name="Konrad A."/>
            <person name="Singh S."/>
            <person name="Jensen M.F."/>
            <person name="Cong E.H."/>
            <person name="Eikeseth-Otteraa H."/>
            <person name="Noel B."/>
            <person name="Anthouard V."/>
            <person name="Porcel B.M."/>
            <person name="Kachouri-Lafond R."/>
            <person name="Nishino A."/>
            <person name="Ugolini M."/>
            <person name="Chourrout P."/>
            <person name="Nishida H."/>
            <person name="Aasland R."/>
            <person name="Huzurbazar S."/>
            <person name="Westhof E."/>
            <person name="Delsuc F."/>
            <person name="Lehrach H."/>
            <person name="Reinhardt R."/>
            <person name="Weissenbach J."/>
            <person name="Roy S.W."/>
            <person name="Artiguenave F."/>
            <person name="Postlethwait J.H."/>
            <person name="Manak J.R."/>
            <person name="Thompson E.M."/>
            <person name="Jaillon O."/>
            <person name="Du Pasquier L."/>
            <person name="Boudinot P."/>
            <person name="Liberles D.A."/>
            <person name="Volff J.N."/>
            <person name="Philippe H."/>
            <person name="Lenhard B."/>
            <person name="Roest Crollius H."/>
            <person name="Wincker P."/>
            <person name="Chourrout D."/>
        </authorList>
    </citation>
    <scope>NUCLEOTIDE SEQUENCE [LARGE SCALE GENOMIC DNA]</scope>
</reference>
<evidence type="ECO:0000313" key="3">
    <source>
        <dbReference type="Proteomes" id="UP000001307"/>
    </source>
</evidence>
<dbReference type="PANTHER" id="PTHR28635">
    <property type="entry name" value="TRANSMEMBRANE INNER EAR EXPRESSED PROTEIN"/>
    <property type="match status" value="1"/>
</dbReference>
<sequence>MVHHLPASTFISSSHATDEHEQGSGESFEAIKMDIAGKNSLSLTERPIVEQIVIGNLRVWHVAGMIMGAVLIVIISLCCLFKCRIPRTRKEIEANAARRRGKRAHDESP</sequence>
<evidence type="ECO:0000256" key="1">
    <source>
        <dbReference type="SAM" id="Phobius"/>
    </source>
</evidence>
<protein>
    <submittedName>
        <fullName evidence="2">Uncharacterized protein</fullName>
    </submittedName>
</protein>
<dbReference type="InParanoid" id="E4WQ85"/>
<dbReference type="Pfam" id="PF16038">
    <property type="entry name" value="TMIE"/>
    <property type="match status" value="1"/>
</dbReference>
<name>E4WQ85_OIKDI</name>
<accession>E4WQ85</accession>
<dbReference type="PANTHER" id="PTHR28635:SF1">
    <property type="entry name" value="TRANSMEMBRANE INNER EAR EXPRESSED PROTEIN"/>
    <property type="match status" value="1"/>
</dbReference>
<dbReference type="Proteomes" id="UP000001307">
    <property type="component" value="Unassembled WGS sequence"/>
</dbReference>
<organism evidence="2">
    <name type="scientific">Oikopleura dioica</name>
    <name type="common">Tunicate</name>
    <dbReference type="NCBI Taxonomy" id="34765"/>
    <lineage>
        <taxon>Eukaryota</taxon>
        <taxon>Metazoa</taxon>
        <taxon>Chordata</taxon>
        <taxon>Tunicata</taxon>
        <taxon>Appendicularia</taxon>
        <taxon>Copelata</taxon>
        <taxon>Oikopleuridae</taxon>
        <taxon>Oikopleura</taxon>
    </lineage>
</organism>
<keyword evidence="3" id="KW-1185">Reference proteome</keyword>
<dbReference type="AlphaFoldDB" id="E4WQ85"/>
<keyword evidence="1" id="KW-0472">Membrane</keyword>
<gene>
    <name evidence="2" type="ORF">GSOID_T00000052001</name>
</gene>
<dbReference type="EMBL" id="FN653015">
    <property type="protein sequence ID" value="CBY20069.1"/>
    <property type="molecule type" value="Genomic_DNA"/>
</dbReference>
<dbReference type="InterPro" id="IPR032006">
    <property type="entry name" value="TMIE"/>
</dbReference>
<evidence type="ECO:0000313" key="2">
    <source>
        <dbReference type="EMBL" id="CBY20069.1"/>
    </source>
</evidence>
<keyword evidence="1" id="KW-1133">Transmembrane helix</keyword>
<keyword evidence="1" id="KW-0812">Transmembrane</keyword>
<feature type="transmembrane region" description="Helical" evidence="1">
    <location>
        <begin position="59"/>
        <end position="81"/>
    </location>
</feature>